<dbReference type="Gene3D" id="3.90.1200.10">
    <property type="match status" value="1"/>
</dbReference>
<name>A0A0G1TH84_9BACT</name>
<dbReference type="GO" id="GO:0019202">
    <property type="term" value="F:amino acid kinase activity"/>
    <property type="evidence" value="ECO:0007669"/>
    <property type="project" value="TreeGrafter"/>
</dbReference>
<proteinExistence type="predicted"/>
<dbReference type="SUPFAM" id="SSF56112">
    <property type="entry name" value="Protein kinase-like (PK-like)"/>
    <property type="match status" value="1"/>
</dbReference>
<protein>
    <submittedName>
        <fullName evidence="1">Uncharacterized protein</fullName>
    </submittedName>
</protein>
<evidence type="ECO:0000313" key="1">
    <source>
        <dbReference type="EMBL" id="KKU81111.1"/>
    </source>
</evidence>
<evidence type="ECO:0000313" key="2">
    <source>
        <dbReference type="Proteomes" id="UP000034212"/>
    </source>
</evidence>
<reference evidence="1 2" key="1">
    <citation type="journal article" date="2015" name="Nature">
        <title>rRNA introns, odd ribosomes, and small enigmatic genomes across a large radiation of phyla.</title>
        <authorList>
            <person name="Brown C.T."/>
            <person name="Hug L.A."/>
            <person name="Thomas B.C."/>
            <person name="Sharon I."/>
            <person name="Castelle C.J."/>
            <person name="Singh A."/>
            <person name="Wilkins M.J."/>
            <person name="Williams K.H."/>
            <person name="Banfield J.F."/>
        </authorList>
    </citation>
    <scope>NUCLEOTIDE SEQUENCE [LARGE SCALE GENOMIC DNA]</scope>
</reference>
<organism evidence="1 2">
    <name type="scientific">Candidatus Gottesmanbacteria bacterium GW2011_GWA1_47_8</name>
    <dbReference type="NCBI Taxonomy" id="1618438"/>
    <lineage>
        <taxon>Bacteria</taxon>
        <taxon>Candidatus Gottesmaniibacteriota</taxon>
    </lineage>
</organism>
<dbReference type="PANTHER" id="PTHR21064">
    <property type="entry name" value="AMINOGLYCOSIDE PHOSPHOTRANSFERASE DOMAIN-CONTAINING PROTEIN-RELATED"/>
    <property type="match status" value="1"/>
</dbReference>
<accession>A0A0G1TH84</accession>
<dbReference type="EMBL" id="LCOQ01000002">
    <property type="protein sequence ID" value="KKU81111.1"/>
    <property type="molecule type" value="Genomic_DNA"/>
</dbReference>
<sequence length="234" mass="27441">MPILRQARNGDYLLQIKGESKKIYLCVMEFFNGFILHSKLATQKDIQALSNYMAIIHSHIHRIRRYYDTMGIVNVLSQFKQVHSYLKPNLLSLIHPVIEEFSSLQMGDFHQSIIHGTFEPENILKNSRGELCLLDLGCMDYNASIVDIATFLANYTVDLTELDRKKRIDIILETYNINHPLSSQELTAIPILVRGQYAVIALRTNYYIRKRHDKTKQTKHWYNFARKGLIQWRR</sequence>
<dbReference type="InterPro" id="IPR050249">
    <property type="entry name" value="Pseudomonas-type_ThrB"/>
</dbReference>
<comment type="caution">
    <text evidence="1">The sequence shown here is derived from an EMBL/GenBank/DDBJ whole genome shotgun (WGS) entry which is preliminary data.</text>
</comment>
<dbReference type="InterPro" id="IPR011009">
    <property type="entry name" value="Kinase-like_dom_sf"/>
</dbReference>
<dbReference type="PANTHER" id="PTHR21064:SF6">
    <property type="entry name" value="AMINOGLYCOSIDE PHOSPHOTRANSFERASE DOMAIN-CONTAINING PROTEIN"/>
    <property type="match status" value="1"/>
</dbReference>
<dbReference type="AlphaFoldDB" id="A0A0G1TH84"/>
<gene>
    <name evidence="1" type="ORF">UY08_C0002G0024</name>
</gene>
<dbReference type="Proteomes" id="UP000034212">
    <property type="component" value="Unassembled WGS sequence"/>
</dbReference>